<evidence type="ECO:0000256" key="1">
    <source>
        <dbReference type="SAM" id="MobiDB-lite"/>
    </source>
</evidence>
<name>A0A834BHC7_9CHIR</name>
<dbReference type="Proteomes" id="UP000664940">
    <property type="component" value="Unassembled WGS sequence"/>
</dbReference>
<gene>
    <name evidence="2" type="ORF">HJG60_007742</name>
</gene>
<proteinExistence type="predicted"/>
<dbReference type="AlphaFoldDB" id="A0A834BHC7"/>
<comment type="caution">
    <text evidence="2">The sequence shown here is derived from an EMBL/GenBank/DDBJ whole genome shotgun (WGS) entry which is preliminary data.</text>
</comment>
<protein>
    <submittedName>
        <fullName evidence="2">Uncharacterized protein</fullName>
    </submittedName>
</protein>
<sequence>MSKWSESQRFHQLLCLVLFRRGDQVRLVPSGTGRPETAHALCFSERIPEPGKHPPMASPPGHRLQVRDTETEDSGGSSSSLVSGDCVHMRAGDVSPPCVWGVCSARASAPSPATVCVTCAALLGHA</sequence>
<evidence type="ECO:0000313" key="2">
    <source>
        <dbReference type="EMBL" id="KAF6130764.1"/>
    </source>
</evidence>
<reference evidence="2 3" key="1">
    <citation type="journal article" date="2020" name="Nature">
        <title>Six reference-quality genomes reveal evolution of bat adaptations.</title>
        <authorList>
            <person name="Jebb D."/>
            <person name="Huang Z."/>
            <person name="Pippel M."/>
            <person name="Hughes G.M."/>
            <person name="Lavrichenko K."/>
            <person name="Devanna P."/>
            <person name="Winkler S."/>
            <person name="Jermiin L.S."/>
            <person name="Skirmuntt E.C."/>
            <person name="Katzourakis A."/>
            <person name="Burkitt-Gray L."/>
            <person name="Ray D.A."/>
            <person name="Sullivan K.A.M."/>
            <person name="Roscito J.G."/>
            <person name="Kirilenko B.M."/>
            <person name="Davalos L.M."/>
            <person name="Corthals A.P."/>
            <person name="Power M.L."/>
            <person name="Jones G."/>
            <person name="Ransome R.D."/>
            <person name="Dechmann D.K.N."/>
            <person name="Locatelli A.G."/>
            <person name="Puechmaille S.J."/>
            <person name="Fedrigo O."/>
            <person name="Jarvis E.D."/>
            <person name="Hiller M."/>
            <person name="Vernes S.C."/>
            <person name="Myers E.W."/>
            <person name="Teeling E.C."/>
        </authorList>
    </citation>
    <scope>NUCLEOTIDE SEQUENCE [LARGE SCALE GENOMIC DNA]</scope>
    <source>
        <strain evidence="2">Bat1K_MPI-CBG_1</strain>
    </source>
</reference>
<feature type="region of interest" description="Disordered" evidence="1">
    <location>
        <begin position="46"/>
        <end position="81"/>
    </location>
</feature>
<organism evidence="2 3">
    <name type="scientific">Phyllostomus discolor</name>
    <name type="common">pale spear-nosed bat</name>
    <dbReference type="NCBI Taxonomy" id="89673"/>
    <lineage>
        <taxon>Eukaryota</taxon>
        <taxon>Metazoa</taxon>
        <taxon>Chordata</taxon>
        <taxon>Craniata</taxon>
        <taxon>Vertebrata</taxon>
        <taxon>Euteleostomi</taxon>
        <taxon>Mammalia</taxon>
        <taxon>Eutheria</taxon>
        <taxon>Laurasiatheria</taxon>
        <taxon>Chiroptera</taxon>
        <taxon>Yangochiroptera</taxon>
        <taxon>Phyllostomidae</taxon>
        <taxon>Phyllostominae</taxon>
        <taxon>Phyllostomus</taxon>
    </lineage>
</organism>
<dbReference type="EMBL" id="JABVXQ010000001">
    <property type="protein sequence ID" value="KAF6130764.1"/>
    <property type="molecule type" value="Genomic_DNA"/>
</dbReference>
<accession>A0A834BHC7</accession>
<evidence type="ECO:0000313" key="3">
    <source>
        <dbReference type="Proteomes" id="UP000664940"/>
    </source>
</evidence>